<dbReference type="Gene3D" id="3.40.140.10">
    <property type="entry name" value="Cytidine Deaminase, domain 2"/>
    <property type="match status" value="1"/>
</dbReference>
<evidence type="ECO:0000256" key="4">
    <source>
        <dbReference type="ARBA" id="ARBA00012783"/>
    </source>
</evidence>
<feature type="binding site" evidence="11">
    <location>
        <begin position="50"/>
        <end position="56"/>
    </location>
    <ligand>
        <name>substrate</name>
    </ligand>
</feature>
<accession>A0A4Y2J8F6</accession>
<dbReference type="PANTHER" id="PTHR11644:SF2">
    <property type="entry name" value="CYTIDINE DEAMINASE"/>
    <property type="match status" value="1"/>
</dbReference>
<evidence type="ECO:0000259" key="14">
    <source>
        <dbReference type="PROSITE" id="PS51747"/>
    </source>
</evidence>
<gene>
    <name evidence="15" type="primary">CDA</name>
    <name evidence="15" type="ORF">AVEN_204523_1</name>
</gene>
<evidence type="ECO:0000256" key="8">
    <source>
        <dbReference type="ARBA" id="ARBA00032005"/>
    </source>
</evidence>
<feature type="active site" description="Proton donor" evidence="10">
    <location>
        <position position="63"/>
    </location>
</feature>
<dbReference type="NCBIfam" id="NF004064">
    <property type="entry name" value="PRK05578.1"/>
    <property type="match status" value="1"/>
</dbReference>
<evidence type="ECO:0000313" key="16">
    <source>
        <dbReference type="Proteomes" id="UP000499080"/>
    </source>
</evidence>
<dbReference type="FunFam" id="3.40.140.10:FF:000008">
    <property type="entry name" value="Cytidine deaminase"/>
    <property type="match status" value="1"/>
</dbReference>
<dbReference type="InterPro" id="IPR006262">
    <property type="entry name" value="Cyt_deam_tetra"/>
</dbReference>
<dbReference type="PANTHER" id="PTHR11644">
    <property type="entry name" value="CYTIDINE DEAMINASE"/>
    <property type="match status" value="1"/>
</dbReference>
<evidence type="ECO:0000256" key="11">
    <source>
        <dbReference type="PIRSR" id="PIRSR606262-2"/>
    </source>
</evidence>
<evidence type="ECO:0000256" key="13">
    <source>
        <dbReference type="RuleBase" id="RU364006"/>
    </source>
</evidence>
<dbReference type="GO" id="GO:0072527">
    <property type="term" value="P:pyrimidine-containing compound metabolic process"/>
    <property type="evidence" value="ECO:0007669"/>
    <property type="project" value="UniProtKB-ARBA"/>
</dbReference>
<evidence type="ECO:0000256" key="5">
    <source>
        <dbReference type="ARBA" id="ARBA00022723"/>
    </source>
</evidence>
<evidence type="ECO:0000256" key="7">
    <source>
        <dbReference type="ARBA" id="ARBA00022833"/>
    </source>
</evidence>
<dbReference type="InterPro" id="IPR002125">
    <property type="entry name" value="CMP_dCMP_dom"/>
</dbReference>
<dbReference type="EC" id="3.5.4.5" evidence="4 13"/>
<dbReference type="GO" id="GO:0042802">
    <property type="term" value="F:identical protein binding"/>
    <property type="evidence" value="ECO:0007669"/>
    <property type="project" value="UniProtKB-ARBA"/>
</dbReference>
<feature type="binding site" evidence="12">
    <location>
        <position position="99"/>
    </location>
    <ligand>
        <name>Zn(2+)</name>
        <dbReference type="ChEBI" id="CHEBI:29105"/>
        <note>catalytic</note>
    </ligand>
</feature>
<evidence type="ECO:0000313" key="15">
    <source>
        <dbReference type="EMBL" id="GBM86543.1"/>
    </source>
</evidence>
<sequence length="148" mass="15960">MDSENSVAFPHPDLLERSRSALSNSYCPYSKFSVAATVLSDDGRIFTGVNVENASYGLTICAERSAICTAVSEGCRKFKAIVIATGAVSDDCIGPCGACRQFLAEFGTEWDVYFTRKDGSYKKCTVGELLPHAFVPESLVTSVNTYVS</sequence>
<dbReference type="PROSITE" id="PS00903">
    <property type="entry name" value="CYT_DCMP_DEAMINASES_1"/>
    <property type="match status" value="1"/>
</dbReference>
<protein>
    <recommendedName>
        <fullName evidence="4 13">Cytidine deaminase</fullName>
        <ecNumber evidence="4 13">3.5.4.5</ecNumber>
    </recommendedName>
    <alternativeName>
        <fullName evidence="8 13">Cytidine aminohydrolase</fullName>
    </alternativeName>
</protein>
<dbReference type="EMBL" id="BGPR01003321">
    <property type="protein sequence ID" value="GBM86543.1"/>
    <property type="molecule type" value="Genomic_DNA"/>
</dbReference>
<dbReference type="Pfam" id="PF00383">
    <property type="entry name" value="dCMP_cyt_deam_1"/>
    <property type="match status" value="1"/>
</dbReference>
<comment type="cofactor">
    <cofactor evidence="1 12 13">
        <name>Zn(2+)</name>
        <dbReference type="ChEBI" id="CHEBI:29105"/>
    </cofactor>
</comment>
<keyword evidence="6 13" id="KW-0378">Hydrolase</keyword>
<dbReference type="AlphaFoldDB" id="A0A4Y2J8F6"/>
<dbReference type="GO" id="GO:0004126">
    <property type="term" value="F:cytidine deaminase activity"/>
    <property type="evidence" value="ECO:0007669"/>
    <property type="project" value="UniProtKB-UniRule"/>
</dbReference>
<name>A0A4Y2J8F6_ARAVE</name>
<dbReference type="InterPro" id="IPR016193">
    <property type="entry name" value="Cytidine_deaminase-like"/>
</dbReference>
<organism evidence="15 16">
    <name type="scientific">Araneus ventricosus</name>
    <name type="common">Orbweaver spider</name>
    <name type="synonym">Epeira ventricosa</name>
    <dbReference type="NCBI Taxonomy" id="182803"/>
    <lineage>
        <taxon>Eukaryota</taxon>
        <taxon>Metazoa</taxon>
        <taxon>Ecdysozoa</taxon>
        <taxon>Arthropoda</taxon>
        <taxon>Chelicerata</taxon>
        <taxon>Arachnida</taxon>
        <taxon>Araneae</taxon>
        <taxon>Araneomorphae</taxon>
        <taxon>Entelegynae</taxon>
        <taxon>Araneoidea</taxon>
        <taxon>Araneidae</taxon>
        <taxon>Araneus</taxon>
    </lineage>
</organism>
<keyword evidence="7 12" id="KW-0862">Zinc</keyword>
<feature type="domain" description="CMP/dCMP-type deaminase" evidence="14">
    <location>
        <begin position="9"/>
        <end position="137"/>
    </location>
</feature>
<dbReference type="GO" id="GO:0005829">
    <property type="term" value="C:cytosol"/>
    <property type="evidence" value="ECO:0007669"/>
    <property type="project" value="TreeGrafter"/>
</dbReference>
<dbReference type="InterPro" id="IPR016192">
    <property type="entry name" value="APOBEC/CMP_deaminase_Zn-bd"/>
</dbReference>
<keyword evidence="16" id="KW-1185">Reference proteome</keyword>
<comment type="similarity">
    <text evidence="3 13">Belongs to the cytidine and deoxycytidylate deaminase family.</text>
</comment>
<evidence type="ECO:0000256" key="3">
    <source>
        <dbReference type="ARBA" id="ARBA00006576"/>
    </source>
</evidence>
<dbReference type="SUPFAM" id="SSF53927">
    <property type="entry name" value="Cytidine deaminase-like"/>
    <property type="match status" value="1"/>
</dbReference>
<comment type="catalytic activity">
    <reaction evidence="13">
        <text>2'-deoxycytidine + H2O + H(+) = 2'-deoxyuridine + NH4(+)</text>
        <dbReference type="Rhea" id="RHEA:13433"/>
        <dbReference type="ChEBI" id="CHEBI:15377"/>
        <dbReference type="ChEBI" id="CHEBI:15378"/>
        <dbReference type="ChEBI" id="CHEBI:15698"/>
        <dbReference type="ChEBI" id="CHEBI:16450"/>
        <dbReference type="ChEBI" id="CHEBI:28938"/>
        <dbReference type="EC" id="3.5.4.5"/>
    </reaction>
</comment>
<dbReference type="GO" id="GO:0008270">
    <property type="term" value="F:zinc ion binding"/>
    <property type="evidence" value="ECO:0007669"/>
    <property type="project" value="UniProtKB-UniRule"/>
</dbReference>
<dbReference type="GO" id="GO:0055086">
    <property type="term" value="P:nucleobase-containing small molecule metabolic process"/>
    <property type="evidence" value="ECO:0007669"/>
    <property type="project" value="UniProtKB-ARBA"/>
</dbReference>
<dbReference type="PROSITE" id="PS51747">
    <property type="entry name" value="CYT_DCMP_DEAMINASES_2"/>
    <property type="match status" value="1"/>
</dbReference>
<dbReference type="InterPro" id="IPR050202">
    <property type="entry name" value="Cyt/Deoxycyt_deaminase"/>
</dbReference>
<evidence type="ECO:0000256" key="6">
    <source>
        <dbReference type="ARBA" id="ARBA00022801"/>
    </source>
</evidence>
<evidence type="ECO:0000256" key="12">
    <source>
        <dbReference type="PIRSR" id="PIRSR606262-3"/>
    </source>
</evidence>
<evidence type="ECO:0000256" key="9">
    <source>
        <dbReference type="ARBA" id="ARBA00049558"/>
    </source>
</evidence>
<evidence type="ECO:0000256" key="1">
    <source>
        <dbReference type="ARBA" id="ARBA00001947"/>
    </source>
</evidence>
<feature type="binding site" evidence="12">
    <location>
        <position position="96"/>
    </location>
    <ligand>
        <name>Zn(2+)</name>
        <dbReference type="ChEBI" id="CHEBI:29105"/>
        <note>catalytic</note>
    </ligand>
</feature>
<dbReference type="CDD" id="cd01283">
    <property type="entry name" value="cytidine_deaminase"/>
    <property type="match status" value="1"/>
</dbReference>
<comment type="function">
    <text evidence="2 13">This enzyme scavenges exogenous and endogenous cytidine and 2'-deoxycytidine for UMP synthesis.</text>
</comment>
<reference evidence="15 16" key="1">
    <citation type="journal article" date="2019" name="Sci. Rep.">
        <title>Orb-weaving spider Araneus ventricosus genome elucidates the spidroin gene catalogue.</title>
        <authorList>
            <person name="Kono N."/>
            <person name="Nakamura H."/>
            <person name="Ohtoshi R."/>
            <person name="Moran D.A.P."/>
            <person name="Shinohara A."/>
            <person name="Yoshida Y."/>
            <person name="Fujiwara M."/>
            <person name="Mori M."/>
            <person name="Tomita M."/>
            <person name="Arakawa K."/>
        </authorList>
    </citation>
    <scope>NUCLEOTIDE SEQUENCE [LARGE SCALE GENOMIC DNA]</scope>
</reference>
<evidence type="ECO:0000256" key="2">
    <source>
        <dbReference type="ARBA" id="ARBA00003949"/>
    </source>
</evidence>
<dbReference type="Proteomes" id="UP000499080">
    <property type="component" value="Unassembled WGS sequence"/>
</dbReference>
<keyword evidence="5 12" id="KW-0479">Metal-binding</keyword>
<dbReference type="NCBIfam" id="TIGR01354">
    <property type="entry name" value="cyt_deam_tetra"/>
    <property type="match status" value="1"/>
</dbReference>
<dbReference type="OrthoDB" id="414540at2759"/>
<evidence type="ECO:0000256" key="10">
    <source>
        <dbReference type="PIRSR" id="PIRSR606262-1"/>
    </source>
</evidence>
<proteinExistence type="inferred from homology"/>
<comment type="catalytic activity">
    <reaction evidence="9 13">
        <text>cytidine + H2O + H(+) = uridine + NH4(+)</text>
        <dbReference type="Rhea" id="RHEA:16069"/>
        <dbReference type="ChEBI" id="CHEBI:15377"/>
        <dbReference type="ChEBI" id="CHEBI:15378"/>
        <dbReference type="ChEBI" id="CHEBI:16704"/>
        <dbReference type="ChEBI" id="CHEBI:17562"/>
        <dbReference type="ChEBI" id="CHEBI:28938"/>
        <dbReference type="EC" id="3.5.4.5"/>
    </reaction>
</comment>
<comment type="caution">
    <text evidence="15">The sequence shown here is derived from an EMBL/GenBank/DDBJ whole genome shotgun (WGS) entry which is preliminary data.</text>
</comment>
<feature type="binding site" evidence="12">
    <location>
        <position position="61"/>
    </location>
    <ligand>
        <name>Zn(2+)</name>
        <dbReference type="ChEBI" id="CHEBI:29105"/>
        <note>catalytic</note>
    </ligand>
</feature>